<dbReference type="Proteomes" id="UP000305067">
    <property type="component" value="Unassembled WGS sequence"/>
</dbReference>
<organism evidence="2 3">
    <name type="scientific">Pterulicium gracile</name>
    <dbReference type="NCBI Taxonomy" id="1884261"/>
    <lineage>
        <taxon>Eukaryota</taxon>
        <taxon>Fungi</taxon>
        <taxon>Dikarya</taxon>
        <taxon>Basidiomycota</taxon>
        <taxon>Agaricomycotina</taxon>
        <taxon>Agaricomycetes</taxon>
        <taxon>Agaricomycetidae</taxon>
        <taxon>Agaricales</taxon>
        <taxon>Pleurotineae</taxon>
        <taxon>Pterulaceae</taxon>
        <taxon>Pterulicium</taxon>
    </lineage>
</organism>
<feature type="signal peptide" evidence="1">
    <location>
        <begin position="1"/>
        <end position="31"/>
    </location>
</feature>
<dbReference type="EMBL" id="ML178823">
    <property type="protein sequence ID" value="TFL02291.1"/>
    <property type="molecule type" value="Genomic_DNA"/>
</dbReference>
<gene>
    <name evidence="2" type="ORF">BDV98DRAFT_567023</name>
</gene>
<protein>
    <recommendedName>
        <fullName evidence="4">Secreted protein</fullName>
    </recommendedName>
</protein>
<sequence length="82" mass="9414">MCWPRTTTPRAMWWALVAWTTPGEIFRLSFSLEIVKAVRSTTLLGSCTGSSLQTDRHHNDVVVWSDQPYEWTIASDNLTVWT</sequence>
<reference evidence="2 3" key="1">
    <citation type="journal article" date="2019" name="Nat. Ecol. Evol.">
        <title>Megaphylogeny resolves global patterns of mushroom evolution.</title>
        <authorList>
            <person name="Varga T."/>
            <person name="Krizsan K."/>
            <person name="Foldi C."/>
            <person name="Dima B."/>
            <person name="Sanchez-Garcia M."/>
            <person name="Sanchez-Ramirez S."/>
            <person name="Szollosi G.J."/>
            <person name="Szarkandi J.G."/>
            <person name="Papp V."/>
            <person name="Albert L."/>
            <person name="Andreopoulos W."/>
            <person name="Angelini C."/>
            <person name="Antonin V."/>
            <person name="Barry K.W."/>
            <person name="Bougher N.L."/>
            <person name="Buchanan P."/>
            <person name="Buyck B."/>
            <person name="Bense V."/>
            <person name="Catcheside P."/>
            <person name="Chovatia M."/>
            <person name="Cooper J."/>
            <person name="Damon W."/>
            <person name="Desjardin D."/>
            <person name="Finy P."/>
            <person name="Geml J."/>
            <person name="Haridas S."/>
            <person name="Hughes K."/>
            <person name="Justo A."/>
            <person name="Karasinski D."/>
            <person name="Kautmanova I."/>
            <person name="Kiss B."/>
            <person name="Kocsube S."/>
            <person name="Kotiranta H."/>
            <person name="LaButti K.M."/>
            <person name="Lechner B.E."/>
            <person name="Liimatainen K."/>
            <person name="Lipzen A."/>
            <person name="Lukacs Z."/>
            <person name="Mihaltcheva S."/>
            <person name="Morgado L.N."/>
            <person name="Niskanen T."/>
            <person name="Noordeloos M.E."/>
            <person name="Ohm R.A."/>
            <person name="Ortiz-Santana B."/>
            <person name="Ovrebo C."/>
            <person name="Racz N."/>
            <person name="Riley R."/>
            <person name="Savchenko A."/>
            <person name="Shiryaev A."/>
            <person name="Soop K."/>
            <person name="Spirin V."/>
            <person name="Szebenyi C."/>
            <person name="Tomsovsky M."/>
            <person name="Tulloss R.E."/>
            <person name="Uehling J."/>
            <person name="Grigoriev I.V."/>
            <person name="Vagvolgyi C."/>
            <person name="Papp T."/>
            <person name="Martin F.M."/>
            <person name="Miettinen O."/>
            <person name="Hibbett D.S."/>
            <person name="Nagy L.G."/>
        </authorList>
    </citation>
    <scope>NUCLEOTIDE SEQUENCE [LARGE SCALE GENOMIC DNA]</scope>
    <source>
        <strain evidence="2 3">CBS 309.79</strain>
    </source>
</reference>
<keyword evidence="1" id="KW-0732">Signal</keyword>
<evidence type="ECO:0000313" key="3">
    <source>
        <dbReference type="Proteomes" id="UP000305067"/>
    </source>
</evidence>
<dbReference type="AlphaFoldDB" id="A0A5C3QP27"/>
<name>A0A5C3QP27_9AGAR</name>
<evidence type="ECO:0000256" key="1">
    <source>
        <dbReference type="SAM" id="SignalP"/>
    </source>
</evidence>
<evidence type="ECO:0000313" key="2">
    <source>
        <dbReference type="EMBL" id="TFL02291.1"/>
    </source>
</evidence>
<evidence type="ECO:0008006" key="4">
    <source>
        <dbReference type="Google" id="ProtNLM"/>
    </source>
</evidence>
<feature type="chain" id="PRO_5022690099" description="Secreted protein" evidence="1">
    <location>
        <begin position="32"/>
        <end position="82"/>
    </location>
</feature>
<proteinExistence type="predicted"/>
<keyword evidence="3" id="KW-1185">Reference proteome</keyword>
<accession>A0A5C3QP27</accession>